<evidence type="ECO:0000256" key="4">
    <source>
        <dbReference type="ARBA" id="ARBA00022475"/>
    </source>
</evidence>
<evidence type="ECO:0000313" key="12">
    <source>
        <dbReference type="Proteomes" id="UP000605099"/>
    </source>
</evidence>
<sequence length="389" mass="42154">MARPSPARESTASASTGWRIAQVAIVLSLVGLFAWLASNTAQNLHSRGIMVGFDFLWRGARFPIAESLLPYDPTDSFGWAFVVGLGNTLYITLLVIVLSTALGVVVGVARRSSHPFASGLSAVFVDTCRNMPIVVQLLFWYAVVAFGLPDTDHASHPLPGVWFTDRGLYFPRLHLDGPLLPGVFVLVVGLGWAWTVRRRDQRRRTETGRSPHAGRKIVAGTLVAAVLVAATTGLRPSLEYATLGRFNYMGGVTLTPEFVAILVGLTVYSTAFAAEIIRGGLDAVPRGQWEAARAIGLSEHQTLRLIVLPQAMRLIIPPMTSQYINIMKNSTLALVVGYPELNFITATTINQTGQALEGVGILMAIFLAISLGASWLMNLYNQKLGLVTR</sequence>
<dbReference type="PANTHER" id="PTHR30614:SF37">
    <property type="entry name" value="AMINO-ACID ABC TRANSPORTER PERMEASE PROTEIN YHDX-RELATED"/>
    <property type="match status" value="1"/>
</dbReference>
<evidence type="ECO:0000256" key="2">
    <source>
        <dbReference type="ARBA" id="ARBA00010072"/>
    </source>
</evidence>
<feature type="transmembrane region" description="Helical" evidence="9">
    <location>
        <begin position="77"/>
        <end position="109"/>
    </location>
</feature>
<keyword evidence="8 9" id="KW-0472">Membrane</keyword>
<dbReference type="RefSeq" id="WP_188823426.1">
    <property type="nucleotide sequence ID" value="NZ_BMLK01000038.1"/>
</dbReference>
<keyword evidence="5 9" id="KW-0812">Transmembrane</keyword>
<comment type="caution">
    <text evidence="11">The sequence shown here is derived from an EMBL/GenBank/DDBJ whole genome shotgun (WGS) entry which is preliminary data.</text>
</comment>
<dbReference type="EMBL" id="BMLK01000038">
    <property type="protein sequence ID" value="GGN61543.1"/>
    <property type="molecule type" value="Genomic_DNA"/>
</dbReference>
<evidence type="ECO:0000256" key="5">
    <source>
        <dbReference type="ARBA" id="ARBA00022692"/>
    </source>
</evidence>
<feature type="transmembrane region" description="Helical" evidence="9">
    <location>
        <begin position="258"/>
        <end position="277"/>
    </location>
</feature>
<accession>A0ABQ2K098</accession>
<evidence type="ECO:0000256" key="6">
    <source>
        <dbReference type="ARBA" id="ARBA00022970"/>
    </source>
</evidence>
<comment type="subcellular location">
    <subcellularLocation>
        <location evidence="1">Cell inner membrane</location>
        <topology evidence="1">Multi-pass membrane protein</topology>
    </subcellularLocation>
    <subcellularLocation>
        <location evidence="9">Cell membrane</location>
        <topology evidence="9">Multi-pass membrane protein</topology>
    </subcellularLocation>
</comment>
<feature type="transmembrane region" description="Helical" evidence="9">
    <location>
        <begin position="179"/>
        <end position="196"/>
    </location>
</feature>
<gene>
    <name evidence="11" type="ORF">GCM10011349_44280</name>
</gene>
<comment type="similarity">
    <text evidence="2">Belongs to the binding-protein-dependent transport system permease family. HisMQ subfamily.</text>
</comment>
<evidence type="ECO:0000256" key="9">
    <source>
        <dbReference type="RuleBase" id="RU363032"/>
    </source>
</evidence>
<feature type="transmembrane region" description="Helical" evidence="9">
    <location>
        <begin position="130"/>
        <end position="148"/>
    </location>
</feature>
<protein>
    <submittedName>
        <fullName evidence="11">ABC transporter permease</fullName>
    </submittedName>
</protein>
<dbReference type="SUPFAM" id="SSF161098">
    <property type="entry name" value="MetI-like"/>
    <property type="match status" value="1"/>
</dbReference>
<dbReference type="InterPro" id="IPR000515">
    <property type="entry name" value="MetI-like"/>
</dbReference>
<feature type="transmembrane region" description="Helical" evidence="9">
    <location>
        <begin position="217"/>
        <end position="238"/>
    </location>
</feature>
<proteinExistence type="inferred from homology"/>
<dbReference type="Gene3D" id="1.10.3720.10">
    <property type="entry name" value="MetI-like"/>
    <property type="match status" value="1"/>
</dbReference>
<evidence type="ECO:0000256" key="8">
    <source>
        <dbReference type="ARBA" id="ARBA00023136"/>
    </source>
</evidence>
<feature type="transmembrane region" description="Helical" evidence="9">
    <location>
        <begin position="20"/>
        <end position="38"/>
    </location>
</feature>
<name>A0ABQ2K098_9SPHN</name>
<evidence type="ECO:0000256" key="3">
    <source>
        <dbReference type="ARBA" id="ARBA00022448"/>
    </source>
</evidence>
<dbReference type="PROSITE" id="PS50928">
    <property type="entry name" value="ABC_TM1"/>
    <property type="match status" value="1"/>
</dbReference>
<keyword evidence="4" id="KW-1003">Cell membrane</keyword>
<evidence type="ECO:0000256" key="7">
    <source>
        <dbReference type="ARBA" id="ARBA00022989"/>
    </source>
</evidence>
<evidence type="ECO:0000256" key="1">
    <source>
        <dbReference type="ARBA" id="ARBA00004429"/>
    </source>
</evidence>
<dbReference type="CDD" id="cd06261">
    <property type="entry name" value="TM_PBP2"/>
    <property type="match status" value="1"/>
</dbReference>
<organism evidence="11 12">
    <name type="scientific">Novosphingobium indicum</name>
    <dbReference type="NCBI Taxonomy" id="462949"/>
    <lineage>
        <taxon>Bacteria</taxon>
        <taxon>Pseudomonadati</taxon>
        <taxon>Pseudomonadota</taxon>
        <taxon>Alphaproteobacteria</taxon>
        <taxon>Sphingomonadales</taxon>
        <taxon>Sphingomonadaceae</taxon>
        <taxon>Novosphingobium</taxon>
    </lineage>
</organism>
<keyword evidence="7 9" id="KW-1133">Transmembrane helix</keyword>
<evidence type="ECO:0000313" key="11">
    <source>
        <dbReference type="EMBL" id="GGN61543.1"/>
    </source>
</evidence>
<evidence type="ECO:0000259" key="10">
    <source>
        <dbReference type="PROSITE" id="PS50928"/>
    </source>
</evidence>
<reference evidence="12" key="1">
    <citation type="journal article" date="2019" name="Int. J. Syst. Evol. Microbiol.">
        <title>The Global Catalogue of Microorganisms (GCM) 10K type strain sequencing project: providing services to taxonomists for standard genome sequencing and annotation.</title>
        <authorList>
            <consortium name="The Broad Institute Genomics Platform"/>
            <consortium name="The Broad Institute Genome Sequencing Center for Infectious Disease"/>
            <person name="Wu L."/>
            <person name="Ma J."/>
        </authorList>
    </citation>
    <scope>NUCLEOTIDE SEQUENCE [LARGE SCALE GENOMIC DNA]</scope>
    <source>
        <strain evidence="12">CGMCC 1.6784</strain>
    </source>
</reference>
<dbReference type="NCBIfam" id="TIGR01726">
    <property type="entry name" value="HEQRo_perm_3TM"/>
    <property type="match status" value="1"/>
</dbReference>
<dbReference type="Pfam" id="PF00528">
    <property type="entry name" value="BPD_transp_1"/>
    <property type="match status" value="1"/>
</dbReference>
<dbReference type="Proteomes" id="UP000605099">
    <property type="component" value="Unassembled WGS sequence"/>
</dbReference>
<dbReference type="InterPro" id="IPR010065">
    <property type="entry name" value="AA_ABC_transptr_permease_3TM"/>
</dbReference>
<dbReference type="InterPro" id="IPR035906">
    <property type="entry name" value="MetI-like_sf"/>
</dbReference>
<dbReference type="PANTHER" id="PTHR30614">
    <property type="entry name" value="MEMBRANE COMPONENT OF AMINO ACID ABC TRANSPORTER"/>
    <property type="match status" value="1"/>
</dbReference>
<dbReference type="InterPro" id="IPR043429">
    <property type="entry name" value="ArtM/GltK/GlnP/TcyL/YhdX-like"/>
</dbReference>
<feature type="transmembrane region" description="Helical" evidence="9">
    <location>
        <begin position="359"/>
        <end position="380"/>
    </location>
</feature>
<keyword evidence="12" id="KW-1185">Reference proteome</keyword>
<keyword evidence="6" id="KW-0029">Amino-acid transport</keyword>
<feature type="domain" description="ABC transmembrane type-1" evidence="10">
    <location>
        <begin position="85"/>
        <end position="377"/>
    </location>
</feature>
<keyword evidence="3 9" id="KW-0813">Transport</keyword>